<reference evidence="2" key="1">
    <citation type="journal article" date="2022" name="Mol. Ecol. Resour.">
        <title>The genomes of chicory, endive, great burdock and yacon provide insights into Asteraceae palaeo-polyploidization history and plant inulin production.</title>
        <authorList>
            <person name="Fan W."/>
            <person name="Wang S."/>
            <person name="Wang H."/>
            <person name="Wang A."/>
            <person name="Jiang F."/>
            <person name="Liu H."/>
            <person name="Zhao H."/>
            <person name="Xu D."/>
            <person name="Zhang Y."/>
        </authorList>
    </citation>
    <scope>NUCLEOTIDE SEQUENCE [LARGE SCALE GENOMIC DNA]</scope>
    <source>
        <strain evidence="2">cv. Niubang</strain>
    </source>
</reference>
<name>A0ACB9CHJ7_ARCLA</name>
<reference evidence="1 2" key="2">
    <citation type="journal article" date="2022" name="Mol. Ecol. Resour.">
        <title>The genomes of chicory, endive, great burdock and yacon provide insights into Asteraceae paleo-polyploidization history and plant inulin production.</title>
        <authorList>
            <person name="Fan W."/>
            <person name="Wang S."/>
            <person name="Wang H."/>
            <person name="Wang A."/>
            <person name="Jiang F."/>
            <person name="Liu H."/>
            <person name="Zhao H."/>
            <person name="Xu D."/>
            <person name="Zhang Y."/>
        </authorList>
    </citation>
    <scope>NUCLEOTIDE SEQUENCE [LARGE SCALE GENOMIC DNA]</scope>
    <source>
        <strain evidence="2">cv. Niubang</strain>
    </source>
</reference>
<evidence type="ECO:0000313" key="2">
    <source>
        <dbReference type="Proteomes" id="UP001055879"/>
    </source>
</evidence>
<dbReference type="EMBL" id="CM042050">
    <property type="protein sequence ID" value="KAI3733744.1"/>
    <property type="molecule type" value="Genomic_DNA"/>
</dbReference>
<organism evidence="1 2">
    <name type="scientific">Arctium lappa</name>
    <name type="common">Greater burdock</name>
    <name type="synonym">Lappa major</name>
    <dbReference type="NCBI Taxonomy" id="4217"/>
    <lineage>
        <taxon>Eukaryota</taxon>
        <taxon>Viridiplantae</taxon>
        <taxon>Streptophyta</taxon>
        <taxon>Embryophyta</taxon>
        <taxon>Tracheophyta</taxon>
        <taxon>Spermatophyta</taxon>
        <taxon>Magnoliopsida</taxon>
        <taxon>eudicotyledons</taxon>
        <taxon>Gunneridae</taxon>
        <taxon>Pentapetalae</taxon>
        <taxon>asterids</taxon>
        <taxon>campanulids</taxon>
        <taxon>Asterales</taxon>
        <taxon>Asteraceae</taxon>
        <taxon>Carduoideae</taxon>
        <taxon>Cardueae</taxon>
        <taxon>Arctiinae</taxon>
        <taxon>Arctium</taxon>
    </lineage>
</organism>
<keyword evidence="2" id="KW-1185">Reference proteome</keyword>
<evidence type="ECO:0000313" key="1">
    <source>
        <dbReference type="EMBL" id="KAI3733744.1"/>
    </source>
</evidence>
<gene>
    <name evidence="1" type="ORF">L6452_13199</name>
</gene>
<sequence>MRSEGFLPDAVTLVILLSCFASFGDLRVGSSLHAYSIKRSLSSDTNVYIGTALVHFYAKCGKLGTARRVFDGMGEKNTVSWNALISVCTRDGRWSQVYEVRKLMKLKDLSKLPGCSIETESIAR</sequence>
<comment type="caution">
    <text evidence="1">The sequence shown here is derived from an EMBL/GenBank/DDBJ whole genome shotgun (WGS) entry which is preliminary data.</text>
</comment>
<protein>
    <submittedName>
        <fullName evidence="1">Uncharacterized protein</fullName>
    </submittedName>
</protein>
<proteinExistence type="predicted"/>
<accession>A0ACB9CHJ7</accession>
<dbReference type="Proteomes" id="UP001055879">
    <property type="component" value="Linkage Group LG04"/>
</dbReference>